<feature type="domain" description="Metallo-beta-lactamase" evidence="3">
    <location>
        <begin position="55"/>
        <end position="267"/>
    </location>
</feature>
<dbReference type="EC" id="3.1.26.11" evidence="4"/>
<dbReference type="SUPFAM" id="SSF56281">
    <property type="entry name" value="Metallo-hydrolase/oxidoreductase"/>
    <property type="match status" value="1"/>
</dbReference>
<dbReference type="RefSeq" id="WP_115323029.1">
    <property type="nucleotide sequence ID" value="NZ_UGTV01000015.1"/>
</dbReference>
<feature type="chain" id="PRO_5017053921" evidence="2">
    <location>
        <begin position="23"/>
        <end position="327"/>
    </location>
</feature>
<sequence length="327" mass="36157">MMYYWKKAISLFLLVCAFTAQGTSCTNSNLDVVILGSGGPEIALFRSSQPLQPRASASYLLRENGQAKFIIDLGSGALQRFAQTNAKIEDLQAILVTHFHVDHINDLPTLIKSSFFSERKQDLLIYGPTGNEFIPDTVDFLSRLLGEKGAYAYLADFLTGEESYQIIPTSVDANKQQPTIFHTTIDGFDIKAVGTEHGLLPALAWRIEKAGCSVVFSGDTSNLGRTLDLITKDADLFIAHNAIPETSQDNVAQKLHMRPSEIARIAHNSNIKNLVLSHLMRRTEQVKTQTEQVIKSQFQGNITFANDCDIYSIKTGNKIGECTNLNL</sequence>
<dbReference type="Pfam" id="PF00753">
    <property type="entry name" value="Lactamase_B"/>
    <property type="match status" value="1"/>
</dbReference>
<proteinExistence type="predicted"/>
<keyword evidence="1 4" id="KW-0378">Hydrolase</keyword>
<dbReference type="SMART" id="SM00849">
    <property type="entry name" value="Lactamase_B"/>
    <property type="match status" value="1"/>
</dbReference>
<dbReference type="InterPro" id="IPR044094">
    <property type="entry name" value="AtsA-like_MBL-fold"/>
</dbReference>
<evidence type="ECO:0000256" key="1">
    <source>
        <dbReference type="ARBA" id="ARBA00022801"/>
    </source>
</evidence>
<gene>
    <name evidence="4" type="primary">rnz</name>
    <name evidence="4" type="ORF">NCTC11621_01347</name>
</gene>
<dbReference type="AlphaFoldDB" id="A0A379EVA4"/>
<organism evidence="4 5">
    <name type="scientific">Pasteurella canis</name>
    <dbReference type="NCBI Taxonomy" id="753"/>
    <lineage>
        <taxon>Bacteria</taxon>
        <taxon>Pseudomonadati</taxon>
        <taxon>Pseudomonadota</taxon>
        <taxon>Gammaproteobacteria</taxon>
        <taxon>Pasteurellales</taxon>
        <taxon>Pasteurellaceae</taxon>
        <taxon>Pasteurella</taxon>
    </lineage>
</organism>
<evidence type="ECO:0000313" key="4">
    <source>
        <dbReference type="EMBL" id="SUC10296.1"/>
    </source>
</evidence>
<dbReference type="GO" id="GO:0042781">
    <property type="term" value="F:3'-tRNA processing endoribonuclease activity"/>
    <property type="evidence" value="ECO:0007669"/>
    <property type="project" value="UniProtKB-EC"/>
</dbReference>
<dbReference type="InterPro" id="IPR036866">
    <property type="entry name" value="RibonucZ/Hydroxyglut_hydro"/>
</dbReference>
<dbReference type="PANTHER" id="PTHR46018">
    <property type="entry name" value="ZINC PHOSPHODIESTERASE ELAC PROTEIN 1"/>
    <property type="match status" value="1"/>
</dbReference>
<protein>
    <submittedName>
        <fullName evidence="4">Arylsulfatase</fullName>
        <ecNumber evidence="4">3.1.26.11</ecNumber>
    </submittedName>
</protein>
<feature type="signal peptide" evidence="2">
    <location>
        <begin position="1"/>
        <end position="22"/>
    </location>
</feature>
<dbReference type="Proteomes" id="UP000254704">
    <property type="component" value="Unassembled WGS sequence"/>
</dbReference>
<accession>A0A379EVA4</accession>
<dbReference type="EMBL" id="UGTV01000015">
    <property type="protein sequence ID" value="SUC10296.1"/>
    <property type="molecule type" value="Genomic_DNA"/>
</dbReference>
<evidence type="ECO:0000256" key="2">
    <source>
        <dbReference type="SAM" id="SignalP"/>
    </source>
</evidence>
<dbReference type="InterPro" id="IPR001279">
    <property type="entry name" value="Metallo-B-lactamas"/>
</dbReference>
<reference evidence="4 5" key="1">
    <citation type="submission" date="2018-06" db="EMBL/GenBank/DDBJ databases">
        <authorList>
            <consortium name="Pathogen Informatics"/>
            <person name="Doyle S."/>
        </authorList>
    </citation>
    <scope>NUCLEOTIDE SEQUENCE [LARGE SCALE GENOMIC DNA]</scope>
    <source>
        <strain evidence="4 5">NCTC11621</strain>
    </source>
</reference>
<dbReference type="CDD" id="cd07719">
    <property type="entry name" value="arylsulfatase_AtsA-like_MBL-fold"/>
    <property type="match status" value="1"/>
</dbReference>
<dbReference type="PANTHER" id="PTHR46018:SF2">
    <property type="entry name" value="ZINC PHOSPHODIESTERASE ELAC PROTEIN 1"/>
    <property type="match status" value="1"/>
</dbReference>
<evidence type="ECO:0000313" key="5">
    <source>
        <dbReference type="Proteomes" id="UP000254704"/>
    </source>
</evidence>
<dbReference type="Gene3D" id="3.60.15.10">
    <property type="entry name" value="Ribonuclease Z/Hydroxyacylglutathione hydrolase-like"/>
    <property type="match status" value="1"/>
</dbReference>
<keyword evidence="2" id="KW-0732">Signal</keyword>
<evidence type="ECO:0000259" key="3">
    <source>
        <dbReference type="SMART" id="SM00849"/>
    </source>
</evidence>
<name>A0A379EVA4_9PAST</name>